<keyword evidence="3" id="KW-1185">Reference proteome</keyword>
<feature type="compositionally biased region" description="Polar residues" evidence="1">
    <location>
        <begin position="10"/>
        <end position="22"/>
    </location>
</feature>
<sequence length="215" mass="23400">MPAHSRHSRTISGAASTFSTGTIRPAQPYASTELKIHPVGAPGRAAIETFIQQRYAQRYAAHVQEWPPFLASLELDGETVAAAGYRGASERLYLERYLPAPIEACLTQPLAGPPSRLRIVEAGTFAATQSGAGRLLVPLLATHLHQQGYEWAVTTVTQTLRHLFSRLGLSPQLLGDARRDQLPLEEQAGWGTYYDHAPVVLAARLDAVIGKLVRT</sequence>
<dbReference type="EMBL" id="CP043046">
    <property type="protein sequence ID" value="QEI06549.1"/>
    <property type="molecule type" value="Genomic_DNA"/>
</dbReference>
<dbReference type="Pfam" id="PF12261">
    <property type="entry name" value="T_hemolysin"/>
    <property type="match status" value="1"/>
</dbReference>
<accession>A0A5C0AVZ5</accession>
<dbReference type="OrthoDB" id="7432757at2"/>
<gene>
    <name evidence="2" type="ORF">FXN63_12445</name>
</gene>
<evidence type="ECO:0000256" key="1">
    <source>
        <dbReference type="SAM" id="MobiDB-lite"/>
    </source>
</evidence>
<dbReference type="SUPFAM" id="SSF55729">
    <property type="entry name" value="Acyl-CoA N-acyltransferases (Nat)"/>
    <property type="match status" value="1"/>
</dbReference>
<dbReference type="InterPro" id="IPR022050">
    <property type="entry name" value="T_hemolysin"/>
</dbReference>
<evidence type="ECO:0000313" key="3">
    <source>
        <dbReference type="Proteomes" id="UP000325161"/>
    </source>
</evidence>
<dbReference type="KEGG" id="pacr:FXN63_12445"/>
<proteinExistence type="predicted"/>
<organism evidence="2 3">
    <name type="scientific">Pigmentiphaga aceris</name>
    <dbReference type="NCBI Taxonomy" id="1940612"/>
    <lineage>
        <taxon>Bacteria</taxon>
        <taxon>Pseudomonadati</taxon>
        <taxon>Pseudomonadota</taxon>
        <taxon>Betaproteobacteria</taxon>
        <taxon>Burkholderiales</taxon>
        <taxon>Alcaligenaceae</taxon>
        <taxon>Pigmentiphaga</taxon>
    </lineage>
</organism>
<dbReference type="Proteomes" id="UP000325161">
    <property type="component" value="Chromosome"/>
</dbReference>
<name>A0A5C0AVZ5_9BURK</name>
<dbReference type="RefSeq" id="WP_148815255.1">
    <property type="nucleotide sequence ID" value="NZ_CP043046.1"/>
</dbReference>
<dbReference type="InterPro" id="IPR016181">
    <property type="entry name" value="Acyl_CoA_acyltransferase"/>
</dbReference>
<protein>
    <submittedName>
        <fullName evidence="2">Thermostable hemolysin</fullName>
    </submittedName>
</protein>
<feature type="region of interest" description="Disordered" evidence="1">
    <location>
        <begin position="1"/>
        <end position="23"/>
    </location>
</feature>
<reference evidence="2 3" key="1">
    <citation type="submission" date="2019-08" db="EMBL/GenBank/DDBJ databases">
        <title>Amphibian skin-associated Pigmentiphaga: genome sequence and occurrence across geography and hosts.</title>
        <authorList>
            <person name="Bletz M.C."/>
            <person name="Bunk B."/>
            <person name="Sproeer C."/>
            <person name="Biwer P."/>
            <person name="Reiter S."/>
            <person name="Rabemananjara F.C.E."/>
            <person name="Schulz S."/>
            <person name="Overmann J."/>
            <person name="Vences M."/>
        </authorList>
    </citation>
    <scope>NUCLEOTIDE SEQUENCE [LARGE SCALE GENOMIC DNA]</scope>
    <source>
        <strain evidence="2 3">Mada1488</strain>
    </source>
</reference>
<evidence type="ECO:0000313" key="2">
    <source>
        <dbReference type="EMBL" id="QEI06549.1"/>
    </source>
</evidence>
<dbReference type="AlphaFoldDB" id="A0A5C0AVZ5"/>